<keyword evidence="2" id="KW-0479">Metal-binding</keyword>
<dbReference type="GO" id="GO:0005634">
    <property type="term" value="C:nucleus"/>
    <property type="evidence" value="ECO:0007669"/>
    <property type="project" value="UniProtKB-SubCell"/>
</dbReference>
<sequence length="281" mass="32440">MIIIYSVKEEPNDTGTNAGDNNILCSGDSSTADNFKTFTFCKSSAKRVNEVMALQKELDEKISVDFECKNVKLELKSPFNCKTEDENHPPIVKIDNENQTNDANEKIFIVFECKDVKLELKSQSVTNCKTEDQSYLPIVKIENYLETSNLDEKNPMIIVKKEKSRLNLDESEVVKVFGYNNLYRKAQEGEENLKTHINKIQDVKPHECEICQKSFQYQCDLKRHVNSVHNQIKPFECDVCHKSFGRKFNLNKLTLIPYMIRANPLSVIFVPNHLECYILIT</sequence>
<dbReference type="InterPro" id="IPR050527">
    <property type="entry name" value="Snail/Krueppel_Znf"/>
</dbReference>
<dbReference type="GO" id="GO:0008270">
    <property type="term" value="F:zinc ion binding"/>
    <property type="evidence" value="ECO:0007669"/>
    <property type="project" value="UniProtKB-KW"/>
</dbReference>
<dbReference type="EMBL" id="JBJJXI010000100">
    <property type="protein sequence ID" value="KAL3393055.1"/>
    <property type="molecule type" value="Genomic_DNA"/>
</dbReference>
<evidence type="ECO:0000256" key="4">
    <source>
        <dbReference type="ARBA" id="ARBA00022771"/>
    </source>
</evidence>
<evidence type="ECO:0000256" key="3">
    <source>
        <dbReference type="ARBA" id="ARBA00022737"/>
    </source>
</evidence>
<gene>
    <name evidence="11" type="ORF">TKK_012329</name>
</gene>
<evidence type="ECO:0000256" key="6">
    <source>
        <dbReference type="ARBA" id="ARBA00023125"/>
    </source>
</evidence>
<proteinExistence type="inferred from homology"/>
<dbReference type="Gene3D" id="3.30.160.60">
    <property type="entry name" value="Classic Zinc Finger"/>
    <property type="match status" value="2"/>
</dbReference>
<comment type="similarity">
    <text evidence="8">Belongs to the snail C2H2-type zinc-finger protein family.</text>
</comment>
<evidence type="ECO:0000256" key="2">
    <source>
        <dbReference type="ARBA" id="ARBA00022723"/>
    </source>
</evidence>
<keyword evidence="12" id="KW-1185">Reference proteome</keyword>
<dbReference type="PROSITE" id="PS50157">
    <property type="entry name" value="ZINC_FINGER_C2H2_2"/>
    <property type="match status" value="1"/>
</dbReference>
<dbReference type="AlphaFoldDB" id="A0ABD2WJ15"/>
<evidence type="ECO:0000256" key="7">
    <source>
        <dbReference type="ARBA" id="ARBA00023242"/>
    </source>
</evidence>
<evidence type="ECO:0000259" key="10">
    <source>
        <dbReference type="PROSITE" id="PS50157"/>
    </source>
</evidence>
<keyword evidence="7" id="KW-0539">Nucleus</keyword>
<keyword evidence="4 9" id="KW-0863">Zinc-finger</keyword>
<dbReference type="FunFam" id="3.30.160.60:FF:000446">
    <property type="entry name" value="Zinc finger protein"/>
    <property type="match status" value="1"/>
</dbReference>
<dbReference type="InterPro" id="IPR013087">
    <property type="entry name" value="Znf_C2H2_type"/>
</dbReference>
<organism evidence="11 12">
    <name type="scientific">Trichogramma kaykai</name>
    <dbReference type="NCBI Taxonomy" id="54128"/>
    <lineage>
        <taxon>Eukaryota</taxon>
        <taxon>Metazoa</taxon>
        <taxon>Ecdysozoa</taxon>
        <taxon>Arthropoda</taxon>
        <taxon>Hexapoda</taxon>
        <taxon>Insecta</taxon>
        <taxon>Pterygota</taxon>
        <taxon>Neoptera</taxon>
        <taxon>Endopterygota</taxon>
        <taxon>Hymenoptera</taxon>
        <taxon>Apocrita</taxon>
        <taxon>Proctotrupomorpha</taxon>
        <taxon>Chalcidoidea</taxon>
        <taxon>Trichogrammatidae</taxon>
        <taxon>Trichogramma</taxon>
    </lineage>
</organism>
<comment type="caution">
    <text evidence="11">The sequence shown here is derived from an EMBL/GenBank/DDBJ whole genome shotgun (WGS) entry which is preliminary data.</text>
</comment>
<feature type="domain" description="C2H2-type" evidence="10">
    <location>
        <begin position="206"/>
        <end position="234"/>
    </location>
</feature>
<dbReference type="PANTHER" id="PTHR24388:SF54">
    <property type="entry name" value="PROTEIN ESCARGOT"/>
    <property type="match status" value="1"/>
</dbReference>
<evidence type="ECO:0000313" key="12">
    <source>
        <dbReference type="Proteomes" id="UP001627154"/>
    </source>
</evidence>
<evidence type="ECO:0000256" key="8">
    <source>
        <dbReference type="ARBA" id="ARBA00037948"/>
    </source>
</evidence>
<reference evidence="11 12" key="1">
    <citation type="journal article" date="2024" name="bioRxiv">
        <title>A reference genome for Trichogramma kaykai: A tiny desert-dwelling parasitoid wasp with competing sex-ratio distorters.</title>
        <authorList>
            <person name="Culotta J."/>
            <person name="Lindsey A.R."/>
        </authorList>
    </citation>
    <scope>NUCLEOTIDE SEQUENCE [LARGE SCALE GENOMIC DNA]</scope>
    <source>
        <strain evidence="11 12">KSX58</strain>
    </source>
</reference>
<comment type="subcellular location">
    <subcellularLocation>
        <location evidence="1">Nucleus</location>
    </subcellularLocation>
</comment>
<evidence type="ECO:0000256" key="9">
    <source>
        <dbReference type="PROSITE-ProRule" id="PRU00042"/>
    </source>
</evidence>
<dbReference type="SUPFAM" id="SSF57667">
    <property type="entry name" value="beta-beta-alpha zinc fingers"/>
    <property type="match status" value="1"/>
</dbReference>
<keyword evidence="6" id="KW-0238">DNA-binding</keyword>
<dbReference type="Pfam" id="PF00096">
    <property type="entry name" value="zf-C2H2"/>
    <property type="match status" value="1"/>
</dbReference>
<dbReference type="PROSITE" id="PS00028">
    <property type="entry name" value="ZINC_FINGER_C2H2_1"/>
    <property type="match status" value="1"/>
</dbReference>
<dbReference type="Proteomes" id="UP001627154">
    <property type="component" value="Unassembled WGS sequence"/>
</dbReference>
<protein>
    <recommendedName>
        <fullName evidence="10">C2H2-type domain-containing protein</fullName>
    </recommendedName>
</protein>
<name>A0ABD2WJ15_9HYME</name>
<keyword evidence="5" id="KW-0862">Zinc</keyword>
<evidence type="ECO:0000313" key="11">
    <source>
        <dbReference type="EMBL" id="KAL3393055.1"/>
    </source>
</evidence>
<dbReference type="InterPro" id="IPR036236">
    <property type="entry name" value="Znf_C2H2_sf"/>
</dbReference>
<dbReference type="GO" id="GO:0003677">
    <property type="term" value="F:DNA binding"/>
    <property type="evidence" value="ECO:0007669"/>
    <property type="project" value="UniProtKB-KW"/>
</dbReference>
<evidence type="ECO:0000256" key="1">
    <source>
        <dbReference type="ARBA" id="ARBA00004123"/>
    </source>
</evidence>
<keyword evidence="3" id="KW-0677">Repeat</keyword>
<dbReference type="PANTHER" id="PTHR24388">
    <property type="entry name" value="ZINC FINGER PROTEIN"/>
    <property type="match status" value="1"/>
</dbReference>
<accession>A0ABD2WJ15</accession>
<evidence type="ECO:0000256" key="5">
    <source>
        <dbReference type="ARBA" id="ARBA00022833"/>
    </source>
</evidence>